<dbReference type="SUPFAM" id="SSF55874">
    <property type="entry name" value="ATPase domain of HSP90 chaperone/DNA topoisomerase II/histidine kinase"/>
    <property type="match status" value="1"/>
</dbReference>
<dbReference type="PATRIC" id="fig|698738.3.peg.2538"/>
<proteinExistence type="predicted"/>
<evidence type="ECO:0000313" key="3">
    <source>
        <dbReference type="Proteomes" id="UP000032749"/>
    </source>
</evidence>
<evidence type="ECO:0000313" key="2">
    <source>
        <dbReference type="EMBL" id="CCK76627.1"/>
    </source>
</evidence>
<dbReference type="InterPro" id="IPR036890">
    <property type="entry name" value="HATPase_C_sf"/>
</dbReference>
<dbReference type="Proteomes" id="UP000032749">
    <property type="component" value="Chromosome"/>
</dbReference>
<dbReference type="KEGG" id="oai:OLEAN_C24510"/>
<dbReference type="HOGENOM" id="CLU_243769_0_0_6"/>
<accession>R4YNR1</accession>
<protein>
    <recommendedName>
        <fullName evidence="4">Protein NO VEIN C-terminal domain-containing protein</fullName>
    </recommendedName>
</protein>
<keyword evidence="3" id="KW-1185">Reference proteome</keyword>
<sequence>MNSFMNAVQMSKQENIDIYETSHNRITADFRMEKSTTESYNGRQILELLQNCDDALLNAISSEKRIVDIKIDTKNNLLSISNFGEAFSAEGVSSLLLANSSNKGREFIGNKGLGFRSILNWAKKVTINSHDCKIHFSKSIIKEYFEKIVSSQNEREALIHKDKDKLSRDEVPMAVLSMPKIEEDPDHEYTTTITIEYNKTVEGDIKEQLSALNTKLLVFLNHIRTINIHYESEGRIETIQTLSDESDLNHIVTNDGTWNIASSGHVLFDEQENDDRYFEVKLAWQDELSDEDASFYTYFPTAVRSHLPLLIHGTFELDSTRNSLNTSINGENQRVLKYTANFLKETALNRIAHKECNWDALRILSAKSVNTTPVLEEFYSLLEQSKNTEKLYPCIDGQYVAKDDAIYHGKALSHWVLENGLGVYFPNLIKAPEAMELGELKKYSFENWMTMINDVNDKLTVQLRVELIKIITTGGENCFKEIYSSESHLPLLLDNSNQVVKAEVQVFTKAMTEFNGILPSYIDDIAFISSELYECLKTSLHEEINTKRLDSESGDSRALKRLLANIVNIGSDDITDVIKLIVSETRSYLSYEGADQIEAVKDMVQSLFSLFKSNPDRRGTLGSIDKIPLISRSNKIVIAENLLLGREYDKGNVTETIFQGIKDDDEFLACNDTWGLTLDDVSIIDFFTWLNVGYFPRVTEKKGEFDRWNEDSYIKFVLDSVKAPKSNCYKSYTVAAIVGLESLLVHESFSLEKLLLWISQDLNFKKQLSDENRDIFKTKFNGSDTIFSKKPSYLSFLIHNSGITDNVLASLPVKGLTSIKCIDRDSELFSLHSIEDWQIDEVLSLLEIKNSFNDLEPKLVYTFLSNMNNVQISQEFYKLCYKYFRANEDGQLKAYKPNFNGLKYWARKGGIEQKFELIDASEVYYSDNKLLPQAILNDYWIINLPKRIGEDNVKKFFGVNLIKDDIKSISIIDEEKNSLDAELNKYINSLKPYLLCYRLENLKKLDGAQTDAGLFKTFQIKLVLKASVEIATKIIELKNCDFFPSSSNTSEFVLKHTTDFSLEKLKGDSYFCDAIAEIICVLLKVGDLKNTFRRIFKDGIIESEHIIRSDDLYESLNQAKKLLGISLEEQHFWQKVFPDTMIKNLNDSKDFIRVIQGELGRPLPSFYSTIDFNNLANEAGVKLLKWLADIDAVELKELLNSEGLKAWHKIRLGDVIRDYSKQFESFLWKQANDSKDISLKEHFFEKSIAFDDSVGNGCFENFIDENKYNLEANYLKAVQFYVQGSYGLALNSDICIIEVHAKYESLLSEYQFADDIEGLKNDLKAVNKSVHSLLYFEGFEDIIKKALDKLENTHKQGFSDDNNDVSDIEGLKIVHTGMLQTPGRSSNATESKGSYSHSSQKDKKKAKAGKREELKVVKALESDGYEVRHIAKKRDAKHYDLEYKKSGESDWRFLEVKKDSGGFFFLSKPEKDTAMKVENIDRYDIAIVDGKTINIIEKPFYFGDETFENNSKFTATATDFVINFKLEEES</sequence>
<dbReference type="STRING" id="698738.OLEAN_C24510"/>
<name>R4YNR1_OLEAN</name>
<gene>
    <name evidence="2" type="ORF">OLEAN_C24510</name>
</gene>
<feature type="region of interest" description="Disordered" evidence="1">
    <location>
        <begin position="1379"/>
        <end position="1410"/>
    </location>
</feature>
<dbReference type="Gene3D" id="3.30.565.10">
    <property type="entry name" value="Histidine kinase-like ATPase, C-terminal domain"/>
    <property type="match status" value="1"/>
</dbReference>
<evidence type="ECO:0000256" key="1">
    <source>
        <dbReference type="SAM" id="MobiDB-lite"/>
    </source>
</evidence>
<feature type="compositionally biased region" description="Polar residues" evidence="1">
    <location>
        <begin position="1379"/>
        <end position="1398"/>
    </location>
</feature>
<dbReference type="NCBIfam" id="NF047352">
    <property type="entry name" value="P_loop_sacsin"/>
    <property type="match status" value="1"/>
</dbReference>
<reference evidence="2 3" key="1">
    <citation type="journal article" date="2013" name="Nat. Commun.">
        <title>Genome sequence and functional genomic analysis of the oil-degrading bacterium Oleispira antarctica.</title>
        <authorList>
            <person name="Kube M."/>
            <person name="Chernikova T.N."/>
            <person name="Al-Ramahi Y."/>
            <person name="Beloqui A."/>
            <person name="Lopez-Cortez N."/>
            <person name="Guazzaroni M.E."/>
            <person name="Heipieper H.J."/>
            <person name="Klages S."/>
            <person name="Kotsyurbenko O.R."/>
            <person name="Langer I."/>
            <person name="Nechitaylo T.Y."/>
            <person name="Lunsdorf H."/>
            <person name="Fernandez M."/>
            <person name="Juarez S."/>
            <person name="Ciordia S."/>
            <person name="Singer A."/>
            <person name="Kagan O."/>
            <person name="Egorova O."/>
            <person name="Petit P.A."/>
            <person name="Stogios P."/>
            <person name="Kim Y."/>
            <person name="Tchigvintsev A."/>
            <person name="Flick R."/>
            <person name="Denaro R."/>
            <person name="Genovese M."/>
            <person name="Albar J.P."/>
            <person name="Reva O.N."/>
            <person name="Martinez-Gomariz M."/>
            <person name="Tran H."/>
            <person name="Ferrer M."/>
            <person name="Savchenko A."/>
            <person name="Yakunin A.F."/>
            <person name="Yakimov M.M."/>
            <person name="Golyshina O.V."/>
            <person name="Reinhardt R."/>
            <person name="Golyshin P.N."/>
        </authorList>
    </citation>
    <scope>NUCLEOTIDE SEQUENCE [LARGE SCALE GENOMIC DNA]</scope>
</reference>
<organism evidence="2 3">
    <name type="scientific">Oleispira antarctica RB-8</name>
    <dbReference type="NCBI Taxonomy" id="698738"/>
    <lineage>
        <taxon>Bacteria</taxon>
        <taxon>Pseudomonadati</taxon>
        <taxon>Pseudomonadota</taxon>
        <taxon>Gammaproteobacteria</taxon>
        <taxon>Oceanospirillales</taxon>
        <taxon>Oceanospirillaceae</taxon>
        <taxon>Oleispira</taxon>
    </lineage>
</organism>
<dbReference type="EMBL" id="FO203512">
    <property type="protein sequence ID" value="CCK76627.1"/>
    <property type="molecule type" value="Genomic_DNA"/>
</dbReference>
<evidence type="ECO:0008006" key="4">
    <source>
        <dbReference type="Google" id="ProtNLM"/>
    </source>
</evidence>